<evidence type="ECO:0000313" key="2">
    <source>
        <dbReference type="Proteomes" id="UP001152523"/>
    </source>
</evidence>
<organism evidence="1 2">
    <name type="scientific">Cuscuta epithymum</name>
    <dbReference type="NCBI Taxonomy" id="186058"/>
    <lineage>
        <taxon>Eukaryota</taxon>
        <taxon>Viridiplantae</taxon>
        <taxon>Streptophyta</taxon>
        <taxon>Embryophyta</taxon>
        <taxon>Tracheophyta</taxon>
        <taxon>Spermatophyta</taxon>
        <taxon>Magnoliopsida</taxon>
        <taxon>eudicotyledons</taxon>
        <taxon>Gunneridae</taxon>
        <taxon>Pentapetalae</taxon>
        <taxon>asterids</taxon>
        <taxon>lamiids</taxon>
        <taxon>Solanales</taxon>
        <taxon>Convolvulaceae</taxon>
        <taxon>Cuscuteae</taxon>
        <taxon>Cuscuta</taxon>
        <taxon>Cuscuta subgen. Cuscuta</taxon>
    </lineage>
</organism>
<accession>A0AAV0DC85</accession>
<evidence type="ECO:0000313" key="1">
    <source>
        <dbReference type="EMBL" id="CAH9093783.1"/>
    </source>
</evidence>
<reference evidence="1" key="1">
    <citation type="submission" date="2022-07" db="EMBL/GenBank/DDBJ databases">
        <authorList>
            <person name="Macas J."/>
            <person name="Novak P."/>
            <person name="Neumann P."/>
        </authorList>
    </citation>
    <scope>NUCLEOTIDE SEQUENCE</scope>
</reference>
<proteinExistence type="predicted"/>
<dbReference type="Proteomes" id="UP001152523">
    <property type="component" value="Unassembled WGS sequence"/>
</dbReference>
<sequence>MPQPHHQPIMVAYVIEIVHQKCFSHHYTLYILPIFFFNFAMGTPKGTPYLPHIKTFPTFILPPPPPSFSCTPTSLPPSLSSFFTYPLPLSSPFQDISPSLKLPIFTIFTTLQPPIFSCFSPLPPVTLPTAGLCRLPFRMHPQGKTTTKTYQETLNRLSNRSVFFS</sequence>
<protein>
    <submittedName>
        <fullName evidence="1">Uncharacterized protein</fullName>
    </submittedName>
</protein>
<dbReference type="EMBL" id="CAMAPF010000078">
    <property type="protein sequence ID" value="CAH9093783.1"/>
    <property type="molecule type" value="Genomic_DNA"/>
</dbReference>
<gene>
    <name evidence="1" type="ORF">CEPIT_LOCUS12665</name>
</gene>
<dbReference type="AlphaFoldDB" id="A0AAV0DC85"/>
<comment type="caution">
    <text evidence="1">The sequence shown here is derived from an EMBL/GenBank/DDBJ whole genome shotgun (WGS) entry which is preliminary data.</text>
</comment>
<name>A0AAV0DC85_9ASTE</name>
<keyword evidence="2" id="KW-1185">Reference proteome</keyword>